<evidence type="ECO:0000313" key="2">
    <source>
        <dbReference type="Proteomes" id="UP000790377"/>
    </source>
</evidence>
<proteinExistence type="predicted"/>
<dbReference type="Proteomes" id="UP000790377">
    <property type="component" value="Unassembled WGS sequence"/>
</dbReference>
<accession>A0ACB8A5E5</accession>
<name>A0ACB8A5E5_9AGAM</name>
<evidence type="ECO:0000313" key="1">
    <source>
        <dbReference type="EMBL" id="KAH7908459.1"/>
    </source>
</evidence>
<sequence>MSTNAYTQIVLQNRPITDILPDTFRVLTKPLQDLQPGPDEVIVKVTYLSLDPAMRGWLRDTRSYLPPVKIGEVMRAGGLGVIVKIGGNSRHREGDVVIGTFGWTEYAIMSDKSLETIVPPPGSTALDFLNTLGMPGMTAFFGLHDVGQLKFGETLVVSGAAGAVGSLVCQLGKKIGARVIAIAGSQEKCTWLEDELNVDKALNYKSPAFQNEFKEAVGYLDVFFDNVGGDILDMALSRLKQNARVVLCGGISAYNASTPKGLTGYLNLISQRAKMQGFIVFDYAAQYSRARSEMAAGLADGSIKRKFHVVDGLENAPKALPMLFSGGNTGKLVVKVSDEASIGSKL</sequence>
<protein>
    <submittedName>
        <fullName evidence="1">Uncharacterized protein</fullName>
    </submittedName>
</protein>
<comment type="caution">
    <text evidence="1">The sequence shown here is derived from an EMBL/GenBank/DDBJ whole genome shotgun (WGS) entry which is preliminary data.</text>
</comment>
<organism evidence="1 2">
    <name type="scientific">Hygrophoropsis aurantiaca</name>
    <dbReference type="NCBI Taxonomy" id="72124"/>
    <lineage>
        <taxon>Eukaryota</taxon>
        <taxon>Fungi</taxon>
        <taxon>Dikarya</taxon>
        <taxon>Basidiomycota</taxon>
        <taxon>Agaricomycotina</taxon>
        <taxon>Agaricomycetes</taxon>
        <taxon>Agaricomycetidae</taxon>
        <taxon>Boletales</taxon>
        <taxon>Coniophorineae</taxon>
        <taxon>Hygrophoropsidaceae</taxon>
        <taxon>Hygrophoropsis</taxon>
    </lineage>
</organism>
<gene>
    <name evidence="1" type="ORF">BJ138DRAFT_1181744</name>
</gene>
<reference evidence="1" key="1">
    <citation type="journal article" date="2021" name="New Phytol.">
        <title>Evolutionary innovations through gain and loss of genes in the ectomycorrhizal Boletales.</title>
        <authorList>
            <person name="Wu G."/>
            <person name="Miyauchi S."/>
            <person name="Morin E."/>
            <person name="Kuo A."/>
            <person name="Drula E."/>
            <person name="Varga T."/>
            <person name="Kohler A."/>
            <person name="Feng B."/>
            <person name="Cao Y."/>
            <person name="Lipzen A."/>
            <person name="Daum C."/>
            <person name="Hundley H."/>
            <person name="Pangilinan J."/>
            <person name="Johnson J."/>
            <person name="Barry K."/>
            <person name="LaButti K."/>
            <person name="Ng V."/>
            <person name="Ahrendt S."/>
            <person name="Min B."/>
            <person name="Choi I.G."/>
            <person name="Park H."/>
            <person name="Plett J.M."/>
            <person name="Magnuson J."/>
            <person name="Spatafora J.W."/>
            <person name="Nagy L.G."/>
            <person name="Henrissat B."/>
            <person name="Grigoriev I.V."/>
            <person name="Yang Z.L."/>
            <person name="Xu J."/>
            <person name="Martin F.M."/>
        </authorList>
    </citation>
    <scope>NUCLEOTIDE SEQUENCE</scope>
    <source>
        <strain evidence="1">ATCC 28755</strain>
    </source>
</reference>
<dbReference type="EMBL" id="MU267821">
    <property type="protein sequence ID" value="KAH7908459.1"/>
    <property type="molecule type" value="Genomic_DNA"/>
</dbReference>
<keyword evidence="2" id="KW-1185">Reference proteome</keyword>